<comment type="similarity">
    <text evidence="3">Belongs to the RNase HII family. Eukaryotic subfamily.</text>
</comment>
<keyword evidence="6 8" id="KW-0255">Endonuclease</keyword>
<dbReference type="PANTHER" id="PTHR10954:SF7">
    <property type="entry name" value="RIBONUCLEASE H2 SUBUNIT A"/>
    <property type="match status" value="1"/>
</dbReference>
<feature type="compositionally biased region" description="Low complexity" evidence="10">
    <location>
        <begin position="357"/>
        <end position="373"/>
    </location>
</feature>
<comment type="function">
    <text evidence="9">Endonuclease that specifically degrades the RNA of RNA-DNA hybrids.</text>
</comment>
<evidence type="ECO:0000256" key="4">
    <source>
        <dbReference type="ARBA" id="ARBA00022722"/>
    </source>
</evidence>
<dbReference type="GO" id="GO:0046872">
    <property type="term" value="F:metal ion binding"/>
    <property type="evidence" value="ECO:0007669"/>
    <property type="project" value="UniProtKB-KW"/>
</dbReference>
<dbReference type="GO" id="GO:0004523">
    <property type="term" value="F:RNA-DNA hybrid ribonuclease activity"/>
    <property type="evidence" value="ECO:0007669"/>
    <property type="project" value="UniProtKB-UniRule"/>
</dbReference>
<dbReference type="InterPro" id="IPR004649">
    <property type="entry name" value="RNase_H2_suA"/>
</dbReference>
<dbReference type="CDD" id="cd07181">
    <property type="entry name" value="RNase_HII_eukaryota_like"/>
    <property type="match status" value="1"/>
</dbReference>
<dbReference type="InterPro" id="IPR024567">
    <property type="entry name" value="RNase_HII/HIII_dom"/>
</dbReference>
<dbReference type="Gene3D" id="3.30.420.10">
    <property type="entry name" value="Ribonuclease H-like superfamily/Ribonuclease H"/>
    <property type="match status" value="1"/>
</dbReference>
<evidence type="ECO:0000256" key="1">
    <source>
        <dbReference type="ARBA" id="ARBA00000077"/>
    </source>
</evidence>
<evidence type="ECO:0000256" key="9">
    <source>
        <dbReference type="RuleBase" id="RU003515"/>
    </source>
</evidence>
<reference evidence="12" key="2">
    <citation type="submission" date="2014-06" db="EMBL/GenBank/DDBJ databases">
        <title>The complete genome of Blastobotrys (Arxula) adeninivorans LS3 - a yeast of biotechnological interest.</title>
        <authorList>
            <person name="Kunze G."/>
            <person name="Gaillardin C."/>
            <person name="Czernicka M."/>
            <person name="Durrens P."/>
            <person name="Martin T."/>
            <person name="Boer E."/>
            <person name="Gabaldon T."/>
            <person name="Cruz J."/>
            <person name="Talla E."/>
            <person name="Marck C."/>
            <person name="Goffeau A."/>
            <person name="Barbe V."/>
            <person name="Baret P."/>
            <person name="Baronian K."/>
            <person name="Beier S."/>
            <person name="Bleykasten C."/>
            <person name="Bode R."/>
            <person name="Casaregola S."/>
            <person name="Despons L."/>
            <person name="Fairhead C."/>
            <person name="Giersberg M."/>
            <person name="Gierski P."/>
            <person name="Hahnel U."/>
            <person name="Hartmann A."/>
            <person name="Jankowska D."/>
            <person name="Jubin C."/>
            <person name="Jung P."/>
            <person name="Lafontaine I."/>
            <person name="Leh-Louis V."/>
            <person name="Lemaire M."/>
            <person name="Marcet-Houben M."/>
            <person name="Mascher M."/>
            <person name="Morel G."/>
            <person name="Richard G.-F."/>
            <person name="Riechen J."/>
            <person name="Sacerdot C."/>
            <person name="Sarkar A."/>
            <person name="Savel G."/>
            <person name="Schacherer J."/>
            <person name="Sherman D."/>
            <person name="Straub M.-L."/>
            <person name="Stein N."/>
            <person name="Thierry A."/>
            <person name="Trautwein-Schult A."/>
            <person name="Westhof E."/>
            <person name="Worch S."/>
            <person name="Dujon B."/>
            <person name="Souciet J.-L."/>
            <person name="Wincker P."/>
            <person name="Scholz U."/>
            <person name="Neuveglise N."/>
        </authorList>
    </citation>
    <scope>NUCLEOTIDE SEQUENCE</scope>
    <source>
        <strain evidence="12">LS3</strain>
    </source>
</reference>
<dbReference type="SUPFAM" id="SSF53098">
    <property type="entry name" value="Ribonuclease H-like"/>
    <property type="match status" value="1"/>
</dbReference>
<feature type="binding site" evidence="8">
    <location>
        <position position="233"/>
    </location>
    <ligand>
        <name>a divalent metal cation</name>
        <dbReference type="ChEBI" id="CHEBI:60240"/>
    </ligand>
</feature>
<comment type="cofactor">
    <cofactor evidence="8">
        <name>Mn(2+)</name>
        <dbReference type="ChEBI" id="CHEBI:29035"/>
    </cofactor>
    <cofactor evidence="8">
        <name>Mg(2+)</name>
        <dbReference type="ChEBI" id="CHEBI:18420"/>
    </cofactor>
    <text evidence="8">Manganese or magnesium. Binds 1 divalent metal ion per monomer in the absence of substrate. May bind a second metal ion after substrate binding.</text>
</comment>
<dbReference type="PANTHER" id="PTHR10954">
    <property type="entry name" value="RIBONUCLEASE H2 SUBUNIT A"/>
    <property type="match status" value="1"/>
</dbReference>
<dbReference type="FunFam" id="1.10.10.460:FF:000001">
    <property type="entry name" value="Ribonuclease"/>
    <property type="match status" value="1"/>
</dbReference>
<reference evidence="12" key="1">
    <citation type="submission" date="2014-02" db="EMBL/GenBank/DDBJ databases">
        <authorList>
            <person name="Genoscope - CEA"/>
        </authorList>
    </citation>
    <scope>NUCLEOTIDE SEQUENCE</scope>
    <source>
        <strain evidence="12">LS3</strain>
    </source>
</reference>
<comment type="cofactor">
    <cofactor evidence="2">
        <name>Mg(2+)</name>
        <dbReference type="ChEBI" id="CHEBI:18420"/>
    </cofactor>
</comment>
<evidence type="ECO:0000256" key="7">
    <source>
        <dbReference type="ARBA" id="ARBA00022801"/>
    </source>
</evidence>
<feature type="binding site" evidence="8">
    <location>
        <position position="120"/>
    </location>
    <ligand>
        <name>a divalent metal cation</name>
        <dbReference type="ChEBI" id="CHEBI:60240"/>
    </ligand>
</feature>
<dbReference type="InterPro" id="IPR001352">
    <property type="entry name" value="RNase_HII/HIII"/>
</dbReference>
<organism evidence="12">
    <name type="scientific">Blastobotrys adeninivorans</name>
    <name type="common">Yeast</name>
    <name type="synonym">Arxula adeninivorans</name>
    <dbReference type="NCBI Taxonomy" id="409370"/>
    <lineage>
        <taxon>Eukaryota</taxon>
        <taxon>Fungi</taxon>
        <taxon>Dikarya</taxon>
        <taxon>Ascomycota</taxon>
        <taxon>Saccharomycotina</taxon>
        <taxon>Dipodascomycetes</taxon>
        <taxon>Dipodascales</taxon>
        <taxon>Trichomonascaceae</taxon>
        <taxon>Blastobotrys</taxon>
    </lineage>
</organism>
<evidence type="ECO:0000259" key="11">
    <source>
        <dbReference type="PROSITE" id="PS51975"/>
    </source>
</evidence>
<comment type="catalytic activity">
    <reaction evidence="1 8 9">
        <text>Endonucleolytic cleavage to 5'-phosphomonoester.</text>
        <dbReference type="EC" id="3.1.26.4"/>
    </reaction>
</comment>
<dbReference type="GO" id="GO:0006298">
    <property type="term" value="P:mismatch repair"/>
    <property type="evidence" value="ECO:0007669"/>
    <property type="project" value="TreeGrafter"/>
</dbReference>
<evidence type="ECO:0000256" key="5">
    <source>
        <dbReference type="ARBA" id="ARBA00022723"/>
    </source>
</evidence>
<accession>A0A060TAQ0</accession>
<dbReference type="InterPro" id="IPR023160">
    <property type="entry name" value="RNase_HII_hlx-loop-hlx_cap_dom"/>
</dbReference>
<evidence type="ECO:0000256" key="8">
    <source>
        <dbReference type="PROSITE-ProRule" id="PRU01319"/>
    </source>
</evidence>
<dbReference type="EMBL" id="HG937694">
    <property type="protein sequence ID" value="CDP37874.1"/>
    <property type="molecule type" value="Genomic_DNA"/>
</dbReference>
<dbReference type="Gene3D" id="1.10.10.460">
    <property type="entry name" value="Ribonuclease hii. Domain 2"/>
    <property type="match status" value="1"/>
</dbReference>
<dbReference type="NCBIfam" id="TIGR00729">
    <property type="entry name" value="ribonuclease HII"/>
    <property type="match status" value="1"/>
</dbReference>
<dbReference type="EC" id="3.1.26.4" evidence="9"/>
<dbReference type="GO" id="GO:0003723">
    <property type="term" value="F:RNA binding"/>
    <property type="evidence" value="ECO:0007669"/>
    <property type="project" value="UniProtKB-UniRule"/>
</dbReference>
<keyword evidence="7 8" id="KW-0378">Hydrolase</keyword>
<evidence type="ECO:0000313" key="12">
    <source>
        <dbReference type="EMBL" id="CDP37874.1"/>
    </source>
</evidence>
<name>A0A060TAQ0_BLAAD</name>
<evidence type="ECO:0000256" key="3">
    <source>
        <dbReference type="ARBA" id="ARBA00007058"/>
    </source>
</evidence>
<feature type="binding site" evidence="8">
    <location>
        <position position="119"/>
    </location>
    <ligand>
        <name>a divalent metal cation</name>
        <dbReference type="ChEBI" id="CHEBI:60240"/>
    </ligand>
</feature>
<evidence type="ECO:0000256" key="10">
    <source>
        <dbReference type="SAM" id="MobiDB-lite"/>
    </source>
</evidence>
<dbReference type="GO" id="GO:0043137">
    <property type="term" value="P:DNA replication, removal of RNA primer"/>
    <property type="evidence" value="ECO:0007669"/>
    <property type="project" value="TreeGrafter"/>
</dbReference>
<dbReference type="PhylomeDB" id="A0A060TAQ0"/>
<keyword evidence="4 8" id="KW-0540">Nuclease</keyword>
<sequence>MESSISVDVASSETTEVIRKVTDAPESINASTMSSSVTSSSTRSVTVSVTEEATPATSLSSVNESFTETDEIVEEVTEIDFVPPSIPDQATQDIHDSFTYLTKVPIKAQAKEPCILGVDEAGRGPVVGPMVYALSYCPVSFAEDLKKVGFADSKQLNHTTRTQLLRQMCEDSDLVGAVGWGTTVMTARDIAMDMLRPESHGVVNLNQQAHDTTMQLIQRVLDLGVNVTEIYVDTVGHPQKYQAKLSARFPGIDVTVAKKADSLYPIVSAASICAKVTRDAYLVQFDESGGTWGSGYPSDPKTAAWLKGSMDPVFGWGSMVRFSWRTTQDALQAGKDAVLVEWTDDYVRKNSSIKSAFSRSRRTAPSPSPLTTSGIRKRPMSTRYYGAHVTTI</sequence>
<feature type="domain" description="RNase H type-2" evidence="11">
    <location>
        <begin position="113"/>
        <end position="336"/>
    </location>
</feature>
<dbReference type="AlphaFoldDB" id="A0A060TAQ0"/>
<dbReference type="FunFam" id="3.30.420.10:FF:000016">
    <property type="entry name" value="Ribonuclease"/>
    <property type="match status" value="1"/>
</dbReference>
<evidence type="ECO:0000256" key="2">
    <source>
        <dbReference type="ARBA" id="ARBA00001946"/>
    </source>
</evidence>
<keyword evidence="5 8" id="KW-0479">Metal-binding</keyword>
<proteinExistence type="inferred from homology"/>
<dbReference type="PROSITE" id="PS51975">
    <property type="entry name" value="RNASE_H_2"/>
    <property type="match status" value="1"/>
</dbReference>
<dbReference type="InterPro" id="IPR036397">
    <property type="entry name" value="RNaseH_sf"/>
</dbReference>
<protein>
    <recommendedName>
        <fullName evidence="9">Ribonuclease</fullName>
        <ecNumber evidence="9">3.1.26.4</ecNumber>
    </recommendedName>
</protein>
<dbReference type="InterPro" id="IPR012337">
    <property type="entry name" value="RNaseH-like_sf"/>
</dbReference>
<dbReference type="GO" id="GO:0032299">
    <property type="term" value="C:ribonuclease H2 complex"/>
    <property type="evidence" value="ECO:0007669"/>
    <property type="project" value="TreeGrafter"/>
</dbReference>
<gene>
    <name evidence="12" type="ORF">GNLVRS02_ARAD1D21494g</name>
</gene>
<dbReference type="Pfam" id="PF01351">
    <property type="entry name" value="RNase_HII"/>
    <property type="match status" value="1"/>
</dbReference>
<evidence type="ECO:0000256" key="6">
    <source>
        <dbReference type="ARBA" id="ARBA00022759"/>
    </source>
</evidence>
<feature type="region of interest" description="Disordered" evidence="10">
    <location>
        <begin position="357"/>
        <end position="376"/>
    </location>
</feature>